<dbReference type="Proteomes" id="UP000830167">
    <property type="component" value="Chromosome"/>
</dbReference>
<name>A0ABY4CLU7_9BACL</name>
<protein>
    <submittedName>
        <fullName evidence="1">Uncharacterized protein</fullName>
    </submittedName>
</protein>
<organism evidence="1 2">
    <name type="scientific">Fodinisporobacter ferrooxydans</name>
    <dbReference type="NCBI Taxonomy" id="2901836"/>
    <lineage>
        <taxon>Bacteria</taxon>
        <taxon>Bacillati</taxon>
        <taxon>Bacillota</taxon>
        <taxon>Bacilli</taxon>
        <taxon>Bacillales</taxon>
        <taxon>Alicyclobacillaceae</taxon>
        <taxon>Fodinisporobacter</taxon>
    </lineage>
</organism>
<proteinExistence type="predicted"/>
<sequence>MHSHTKQQIAQMANSRLMQLDFHDFLEKSMVMQDVELSDDLGLTVDEVRLLKQKWSQSKR</sequence>
<dbReference type="EMBL" id="CP089291">
    <property type="protein sequence ID" value="UOF88800.1"/>
    <property type="molecule type" value="Genomic_DNA"/>
</dbReference>
<evidence type="ECO:0000313" key="2">
    <source>
        <dbReference type="Proteomes" id="UP000830167"/>
    </source>
</evidence>
<gene>
    <name evidence="1" type="ORF">LSG31_12685</name>
</gene>
<accession>A0ABY4CLU7</accession>
<reference evidence="1" key="1">
    <citation type="submission" date="2021-12" db="EMBL/GenBank/DDBJ databases">
        <title>Alicyclobacillaceae gen. nov., sp. nov., isolated from chalcocite enrichment system.</title>
        <authorList>
            <person name="Jiang Z."/>
        </authorList>
    </citation>
    <scope>NUCLEOTIDE SEQUENCE</scope>
    <source>
        <strain evidence="1">MYW30-H2</strain>
    </source>
</reference>
<evidence type="ECO:0000313" key="1">
    <source>
        <dbReference type="EMBL" id="UOF88800.1"/>
    </source>
</evidence>
<keyword evidence="2" id="KW-1185">Reference proteome</keyword>
<dbReference type="RefSeq" id="WP_347435478.1">
    <property type="nucleotide sequence ID" value="NZ_CP089291.1"/>
</dbReference>